<evidence type="ECO:0008006" key="7">
    <source>
        <dbReference type="Google" id="ProtNLM"/>
    </source>
</evidence>
<dbReference type="KEGG" id="mkc:kam1_1434"/>
<reference evidence="4" key="2">
    <citation type="journal article" date="2019" name="BMC Genomics">
        <title>Complete genome sequence analysis of the thermoacidophilic verrucomicrobial methanotroph 'Candidatus Methylacidiphilum kamchatkense' strain Kam1 and comparison with its closest relatives.</title>
        <authorList>
            <person name="Kruse T."/>
            <person name="Ratnadevi C.M."/>
            <person name="Erikstad H.A."/>
            <person name="Birkeland N.K."/>
        </authorList>
    </citation>
    <scope>NUCLEOTIDE SEQUENCE</scope>
    <source>
        <strain evidence="4">Kam1</strain>
    </source>
</reference>
<gene>
    <name evidence="3" type="ORF">A946_01300</name>
    <name evidence="4" type="ORF">kam1_1434</name>
</gene>
<evidence type="ECO:0000313" key="3">
    <source>
        <dbReference type="EMBL" id="KIE59368.1"/>
    </source>
</evidence>
<feature type="transmembrane region" description="Helical" evidence="2">
    <location>
        <begin position="16"/>
        <end position="36"/>
    </location>
</feature>
<proteinExistence type="predicted"/>
<dbReference type="OrthoDB" id="193717at2"/>
<evidence type="ECO:0000313" key="4">
    <source>
        <dbReference type="EMBL" id="QDQ42656.1"/>
    </source>
</evidence>
<keyword evidence="2" id="KW-0472">Membrane</keyword>
<accession>A0A0C1UUC5</accession>
<dbReference type="EMBL" id="CP037899">
    <property type="protein sequence ID" value="QDQ42656.1"/>
    <property type="molecule type" value="Genomic_DNA"/>
</dbReference>
<organism evidence="4 6">
    <name type="scientific">Methylacidiphilum kamchatkense Kam1</name>
    <dbReference type="NCBI Taxonomy" id="1202785"/>
    <lineage>
        <taxon>Bacteria</taxon>
        <taxon>Pseudomonadati</taxon>
        <taxon>Verrucomicrobiota</taxon>
        <taxon>Methylacidiphilae</taxon>
        <taxon>Methylacidiphilales</taxon>
        <taxon>Methylacidiphilaceae</taxon>
        <taxon>Methylacidiphilum (ex Ratnadevi et al. 2023)</taxon>
    </lineage>
</organism>
<evidence type="ECO:0000256" key="1">
    <source>
        <dbReference type="SAM" id="Coils"/>
    </source>
</evidence>
<dbReference type="AlphaFoldDB" id="A0A0C1UUC5"/>
<feature type="coiled-coil region" evidence="1">
    <location>
        <begin position="40"/>
        <end position="67"/>
    </location>
</feature>
<name>A0A0C1UUC5_9BACT</name>
<dbReference type="STRING" id="1202785.A946_01300"/>
<sequence>MKNRLKDQHSIKLSMMFVWIMAVFITMFGGIEFLYLKNRVLRISDELKIQEEELADMKRKNSRLEAMLAKGSSPQELENRLKEWKIGLVKMSELEVIMMEESAPIDFFAGNE</sequence>
<reference evidence="3 5" key="1">
    <citation type="submission" date="2014-08" db="EMBL/GenBank/DDBJ databases">
        <title>Methylacidiphilum kamchatkense strain Kam1 draft genome sequence.</title>
        <authorList>
            <person name="Birkeland N.-K."/>
            <person name="Erikstad H.A."/>
        </authorList>
    </citation>
    <scope>NUCLEOTIDE SEQUENCE [LARGE SCALE GENOMIC DNA]</scope>
    <source>
        <strain evidence="3 5">Kam1</strain>
    </source>
</reference>
<dbReference type="Proteomes" id="UP000031594">
    <property type="component" value="Unassembled WGS sequence"/>
</dbReference>
<keyword evidence="5" id="KW-1185">Reference proteome</keyword>
<keyword evidence="2" id="KW-0812">Transmembrane</keyword>
<dbReference type="EMBL" id="JQNX01000001">
    <property type="protein sequence ID" value="KIE59368.1"/>
    <property type="molecule type" value="Genomic_DNA"/>
</dbReference>
<keyword evidence="2" id="KW-1133">Transmembrane helix</keyword>
<protein>
    <recommendedName>
        <fullName evidence="7">Cell division protein FtsL</fullName>
    </recommendedName>
</protein>
<dbReference type="RefSeq" id="WP_039720632.1">
    <property type="nucleotide sequence ID" value="NZ_CP037899.1"/>
</dbReference>
<reference evidence="6" key="3">
    <citation type="submission" date="2019-03" db="EMBL/GenBank/DDBJ databases">
        <title>Complete genome of Methylacidiphilum kamchatkense Kam1.</title>
        <authorList>
            <person name="Kruse T."/>
            <person name="Murarilal Ratnadevi C."/>
            <person name="Erikstad H.-A."/>
            <person name="Birkeland N.-K."/>
        </authorList>
    </citation>
    <scope>NUCLEOTIDE SEQUENCE [LARGE SCALE GENOMIC DNA]</scope>
    <source>
        <strain evidence="6">kam1</strain>
    </source>
</reference>
<keyword evidence="1" id="KW-0175">Coiled coil</keyword>
<dbReference type="Proteomes" id="UP000315925">
    <property type="component" value="Chromosome"/>
</dbReference>
<evidence type="ECO:0000256" key="2">
    <source>
        <dbReference type="SAM" id="Phobius"/>
    </source>
</evidence>
<evidence type="ECO:0000313" key="5">
    <source>
        <dbReference type="Proteomes" id="UP000031594"/>
    </source>
</evidence>
<evidence type="ECO:0000313" key="6">
    <source>
        <dbReference type="Proteomes" id="UP000315925"/>
    </source>
</evidence>